<dbReference type="GO" id="GO:0000166">
    <property type="term" value="F:nucleotide binding"/>
    <property type="evidence" value="ECO:0007669"/>
    <property type="project" value="UniProtKB-KW"/>
</dbReference>
<dbReference type="PANTHER" id="PTHR34139">
    <property type="entry name" value="UPF0331 PROTEIN MJ0127"/>
    <property type="match status" value="1"/>
</dbReference>
<keyword evidence="2" id="KW-1277">Toxin-antitoxin system</keyword>
<name>A0A8J7W8X7_9EURY</name>
<keyword evidence="7" id="KW-1185">Reference proteome</keyword>
<evidence type="ECO:0000256" key="1">
    <source>
        <dbReference type="ARBA" id="ARBA00022553"/>
    </source>
</evidence>
<evidence type="ECO:0000256" key="3">
    <source>
        <dbReference type="ARBA" id="ARBA00022722"/>
    </source>
</evidence>
<dbReference type="Pfam" id="PF01934">
    <property type="entry name" value="HepT-like"/>
    <property type="match status" value="1"/>
</dbReference>
<comment type="caution">
    <text evidence="6">The sequence shown here is derived from an EMBL/GenBank/DDBJ whole genome shotgun (WGS) entry which is preliminary data.</text>
</comment>
<dbReference type="GO" id="GO:0110001">
    <property type="term" value="C:toxin-antitoxin complex"/>
    <property type="evidence" value="ECO:0007669"/>
    <property type="project" value="InterPro"/>
</dbReference>
<keyword evidence="4" id="KW-0547">Nucleotide-binding</keyword>
<dbReference type="InterPro" id="IPR051813">
    <property type="entry name" value="HepT_RNase_toxin"/>
</dbReference>
<dbReference type="PANTHER" id="PTHR34139:SF1">
    <property type="entry name" value="RNASE MJ1380-RELATED"/>
    <property type="match status" value="1"/>
</dbReference>
<dbReference type="RefSeq" id="WP_211530200.1">
    <property type="nucleotide sequence ID" value="NZ_JWHL01000003.1"/>
</dbReference>
<dbReference type="AlphaFoldDB" id="A0A8J7W8X7"/>
<organism evidence="6 7">
    <name type="scientific">Methanocalculus chunghsingensis</name>
    <dbReference type="NCBI Taxonomy" id="156457"/>
    <lineage>
        <taxon>Archaea</taxon>
        <taxon>Methanobacteriati</taxon>
        <taxon>Methanobacteriota</taxon>
        <taxon>Stenosarchaea group</taxon>
        <taxon>Methanomicrobia</taxon>
        <taxon>Methanomicrobiales</taxon>
        <taxon>Methanocalculaceae</taxon>
        <taxon>Methanocalculus</taxon>
    </lineage>
</organism>
<dbReference type="Proteomes" id="UP000730161">
    <property type="component" value="Unassembled WGS sequence"/>
</dbReference>
<evidence type="ECO:0000256" key="5">
    <source>
        <dbReference type="ARBA" id="ARBA00022801"/>
    </source>
</evidence>
<sequence length="214" mass="23698">MRSRQEITSILKNLKAEMTEKFGVTKLGTFGPKLQGDGEVSVIVALSDDRDLLDMAGLFTYIREKTGQNITIISMQGVREELQPLIFEGVAANHKHSRLFLREIISSLSDIETFCQGMQYHDFLQDRKTQAGVLATLNAIGLLSRCISVESKAAHPSVPWQALMALPEVTGSCYGTDLQLIWTMVQRRVPAIRGALGGEAGVSRVEKTGLRRFF</sequence>
<evidence type="ECO:0000256" key="2">
    <source>
        <dbReference type="ARBA" id="ARBA00022649"/>
    </source>
</evidence>
<dbReference type="OrthoDB" id="318716at2157"/>
<keyword evidence="5" id="KW-0378">Hydrolase</keyword>
<dbReference type="EMBL" id="JWHL01000003">
    <property type="protein sequence ID" value="MBR1368567.1"/>
    <property type="molecule type" value="Genomic_DNA"/>
</dbReference>
<protein>
    <submittedName>
        <fullName evidence="6">Uncharacterized protein</fullName>
    </submittedName>
</protein>
<gene>
    <name evidence="6" type="ORF">RJ53_03235</name>
</gene>
<evidence type="ECO:0000313" key="6">
    <source>
        <dbReference type="EMBL" id="MBR1368567.1"/>
    </source>
</evidence>
<keyword evidence="1" id="KW-0597">Phosphoprotein</keyword>
<proteinExistence type="predicted"/>
<keyword evidence="3" id="KW-0540">Nuclease</keyword>
<dbReference type="InterPro" id="IPR008201">
    <property type="entry name" value="HepT-like"/>
</dbReference>
<dbReference type="GO" id="GO:0004540">
    <property type="term" value="F:RNA nuclease activity"/>
    <property type="evidence" value="ECO:0007669"/>
    <property type="project" value="InterPro"/>
</dbReference>
<evidence type="ECO:0000313" key="7">
    <source>
        <dbReference type="Proteomes" id="UP000730161"/>
    </source>
</evidence>
<reference evidence="6" key="1">
    <citation type="submission" date="2014-12" db="EMBL/GenBank/DDBJ databases">
        <authorList>
            <person name="Huang H.-H."/>
            <person name="Chen S.-C."/>
            <person name="Lai M.-C."/>
        </authorList>
    </citation>
    <scope>NUCLEOTIDE SEQUENCE</scope>
    <source>
        <strain evidence="6">K1F9705b</strain>
    </source>
</reference>
<dbReference type="GO" id="GO:0016787">
    <property type="term" value="F:hydrolase activity"/>
    <property type="evidence" value="ECO:0007669"/>
    <property type="project" value="UniProtKB-KW"/>
</dbReference>
<accession>A0A8J7W8X7</accession>
<evidence type="ECO:0000256" key="4">
    <source>
        <dbReference type="ARBA" id="ARBA00022741"/>
    </source>
</evidence>